<protein>
    <recommendedName>
        <fullName evidence="4">Probable prefoldin subunit 6</fullName>
    </recommendedName>
</protein>
<feature type="coiled-coil region" evidence="5">
    <location>
        <begin position="88"/>
        <end position="115"/>
    </location>
</feature>
<gene>
    <name evidence="7" type="ORF">BV898_08713</name>
</gene>
<evidence type="ECO:0000256" key="5">
    <source>
        <dbReference type="SAM" id="Coils"/>
    </source>
</evidence>
<dbReference type="PANTHER" id="PTHR21431:SF0">
    <property type="entry name" value="PREFOLDIN SUBUNIT 6"/>
    <property type="match status" value="1"/>
</dbReference>
<evidence type="ECO:0000256" key="3">
    <source>
        <dbReference type="ARBA" id="ARBA00023186"/>
    </source>
</evidence>
<dbReference type="PANTHER" id="PTHR21431">
    <property type="entry name" value="PREFOLDIN SUBUNIT 6"/>
    <property type="match status" value="1"/>
</dbReference>
<dbReference type="GO" id="GO:0051087">
    <property type="term" value="F:protein-folding chaperone binding"/>
    <property type="evidence" value="ECO:0007669"/>
    <property type="project" value="TreeGrafter"/>
</dbReference>
<evidence type="ECO:0000313" key="7">
    <source>
        <dbReference type="EMBL" id="OQV17132.1"/>
    </source>
</evidence>
<dbReference type="Pfam" id="PF01920">
    <property type="entry name" value="Prefoldin_2"/>
    <property type="match status" value="1"/>
</dbReference>
<sequence>MSGKDVQKVFAEATATYQKSQKDLSKSIKARQQLETQLTENASVKEELALLEASAKVFKQIGPVLVPQDLEEARGNVQKRIEWITSETKRIDQTIKDLQASLQKQEESIRKLQRESMPNAAGQASYAAAAAGGTRDLGNKY</sequence>
<keyword evidence="3" id="KW-0143">Chaperone</keyword>
<reference evidence="8" key="1">
    <citation type="submission" date="2017-01" db="EMBL/GenBank/DDBJ databases">
        <title>Comparative genomics of anhydrobiosis in the tardigrade Hypsibius dujardini.</title>
        <authorList>
            <person name="Yoshida Y."/>
            <person name="Koutsovoulos G."/>
            <person name="Laetsch D."/>
            <person name="Stevens L."/>
            <person name="Kumar S."/>
            <person name="Horikawa D."/>
            <person name="Ishino K."/>
            <person name="Komine S."/>
            <person name="Tomita M."/>
            <person name="Blaxter M."/>
            <person name="Arakawa K."/>
        </authorList>
    </citation>
    <scope>NUCLEOTIDE SEQUENCE [LARGE SCALE GENOMIC DNA]</scope>
    <source>
        <strain evidence="8">Z151</strain>
    </source>
</reference>
<evidence type="ECO:0000256" key="2">
    <source>
        <dbReference type="ARBA" id="ARBA00011695"/>
    </source>
</evidence>
<evidence type="ECO:0000256" key="1">
    <source>
        <dbReference type="ARBA" id="ARBA00008045"/>
    </source>
</evidence>
<dbReference type="Proteomes" id="UP000192578">
    <property type="component" value="Unassembled WGS sequence"/>
</dbReference>
<dbReference type="GO" id="GO:0051131">
    <property type="term" value="P:chaperone-mediated protein complex assembly"/>
    <property type="evidence" value="ECO:0007669"/>
    <property type="project" value="TreeGrafter"/>
</dbReference>
<comment type="similarity">
    <text evidence="1">Belongs to the prefoldin subunit beta family.</text>
</comment>
<dbReference type="Gene3D" id="1.10.287.370">
    <property type="match status" value="1"/>
</dbReference>
<accession>A0A1W0WPK9</accession>
<dbReference type="InterPro" id="IPR009053">
    <property type="entry name" value="Prefoldin"/>
</dbReference>
<keyword evidence="5" id="KW-0175">Coiled coil</keyword>
<proteinExistence type="inferred from homology"/>
<dbReference type="GO" id="GO:0005737">
    <property type="term" value="C:cytoplasm"/>
    <property type="evidence" value="ECO:0007669"/>
    <property type="project" value="TreeGrafter"/>
</dbReference>
<dbReference type="AlphaFoldDB" id="A0A1W0WPK9"/>
<feature type="region of interest" description="Disordered" evidence="6">
    <location>
        <begin position="115"/>
        <end position="141"/>
    </location>
</feature>
<evidence type="ECO:0000256" key="6">
    <source>
        <dbReference type="SAM" id="MobiDB-lite"/>
    </source>
</evidence>
<dbReference type="CDD" id="cd23161">
    <property type="entry name" value="Prefoldin_6"/>
    <property type="match status" value="1"/>
</dbReference>
<evidence type="ECO:0000313" key="8">
    <source>
        <dbReference type="Proteomes" id="UP000192578"/>
    </source>
</evidence>
<comment type="caution">
    <text evidence="7">The sequence shown here is derived from an EMBL/GenBank/DDBJ whole genome shotgun (WGS) entry which is preliminary data.</text>
</comment>
<keyword evidence="8" id="KW-1185">Reference proteome</keyword>
<dbReference type="SUPFAM" id="SSF46579">
    <property type="entry name" value="Prefoldin"/>
    <property type="match status" value="1"/>
</dbReference>
<comment type="subunit">
    <text evidence="2">Heterohexamer of two PFD-alpha type and four PFD-beta type subunits.</text>
</comment>
<name>A0A1W0WPK9_HYPEX</name>
<dbReference type="GO" id="GO:0006457">
    <property type="term" value="P:protein folding"/>
    <property type="evidence" value="ECO:0007669"/>
    <property type="project" value="InterPro"/>
</dbReference>
<dbReference type="GO" id="GO:0016272">
    <property type="term" value="C:prefoldin complex"/>
    <property type="evidence" value="ECO:0007669"/>
    <property type="project" value="InterPro"/>
</dbReference>
<dbReference type="OrthoDB" id="248120at2759"/>
<dbReference type="GO" id="GO:0051082">
    <property type="term" value="F:unfolded protein binding"/>
    <property type="evidence" value="ECO:0007669"/>
    <property type="project" value="InterPro"/>
</dbReference>
<dbReference type="InterPro" id="IPR002777">
    <property type="entry name" value="PFD_beta-like"/>
</dbReference>
<feature type="compositionally biased region" description="Low complexity" evidence="6">
    <location>
        <begin position="120"/>
        <end position="133"/>
    </location>
</feature>
<dbReference type="FunFam" id="1.10.287.370:FF:000003">
    <property type="entry name" value="Prefoldin subunit 6"/>
    <property type="match status" value="1"/>
</dbReference>
<evidence type="ECO:0000256" key="4">
    <source>
        <dbReference type="ARBA" id="ARBA00072592"/>
    </source>
</evidence>
<dbReference type="EMBL" id="MTYJ01000065">
    <property type="protein sequence ID" value="OQV17132.1"/>
    <property type="molecule type" value="Genomic_DNA"/>
</dbReference>
<organism evidence="7 8">
    <name type="scientific">Hypsibius exemplaris</name>
    <name type="common">Freshwater tardigrade</name>
    <dbReference type="NCBI Taxonomy" id="2072580"/>
    <lineage>
        <taxon>Eukaryota</taxon>
        <taxon>Metazoa</taxon>
        <taxon>Ecdysozoa</taxon>
        <taxon>Tardigrada</taxon>
        <taxon>Eutardigrada</taxon>
        <taxon>Parachela</taxon>
        <taxon>Hypsibioidea</taxon>
        <taxon>Hypsibiidae</taxon>
        <taxon>Hypsibius</taxon>
    </lineage>
</organism>